<evidence type="ECO:0000313" key="3">
    <source>
        <dbReference type="Proteomes" id="UP000201613"/>
    </source>
</evidence>
<feature type="domain" description="Endonuclease/exonuclease/phosphatase" evidence="1">
    <location>
        <begin position="63"/>
        <end position="160"/>
    </location>
</feature>
<reference evidence="2 3" key="1">
    <citation type="submission" date="2017-05" db="EMBL/GenBank/DDBJ databases">
        <authorList>
            <person name="Song R."/>
            <person name="Chenine A.L."/>
            <person name="Ruprecht R.M."/>
        </authorList>
    </citation>
    <scope>NUCLEOTIDE SEQUENCE [LARGE SCALE GENOMIC DNA]</scope>
    <source>
        <strain evidence="2 3">CECT 8899</strain>
    </source>
</reference>
<dbReference type="AlphaFoldDB" id="A0A238LBU7"/>
<accession>A0A238LBU7</accession>
<dbReference type="GO" id="GO:0003824">
    <property type="term" value="F:catalytic activity"/>
    <property type="evidence" value="ECO:0007669"/>
    <property type="project" value="InterPro"/>
</dbReference>
<organism evidence="2 3">
    <name type="scientific">Flavimaricola marinus</name>
    <dbReference type="NCBI Taxonomy" id="1819565"/>
    <lineage>
        <taxon>Bacteria</taxon>
        <taxon>Pseudomonadati</taxon>
        <taxon>Pseudomonadota</taxon>
        <taxon>Alphaproteobacteria</taxon>
        <taxon>Rhodobacterales</taxon>
        <taxon>Paracoccaceae</taxon>
        <taxon>Flavimaricola</taxon>
    </lineage>
</organism>
<name>A0A238LBU7_9RHOB</name>
<dbReference type="RefSeq" id="WP_245820448.1">
    <property type="nucleotide sequence ID" value="NZ_FXZK01000001.1"/>
</dbReference>
<dbReference type="EMBL" id="FXZK01000001">
    <property type="protein sequence ID" value="SMY07159.1"/>
    <property type="molecule type" value="Genomic_DNA"/>
</dbReference>
<protein>
    <recommendedName>
        <fullName evidence="1">Endonuclease/exonuclease/phosphatase domain-containing protein</fullName>
    </recommendedName>
</protein>
<dbReference type="Gene3D" id="3.60.10.10">
    <property type="entry name" value="Endonuclease/exonuclease/phosphatase"/>
    <property type="match status" value="1"/>
</dbReference>
<evidence type="ECO:0000259" key="1">
    <source>
        <dbReference type="Pfam" id="PF03372"/>
    </source>
</evidence>
<dbReference type="Proteomes" id="UP000201613">
    <property type="component" value="Unassembled WGS sequence"/>
</dbReference>
<evidence type="ECO:0000313" key="2">
    <source>
        <dbReference type="EMBL" id="SMY07159.1"/>
    </source>
</evidence>
<dbReference type="SUPFAM" id="SSF56219">
    <property type="entry name" value="DNase I-like"/>
    <property type="match status" value="1"/>
</dbReference>
<sequence length="167" mass="18640">MHRSIPVIGQAQGFVHKAFSPDGYGEHPRSRSAHAIRVHDFARQRPVSITHMHGLRDLAGKMDTPERAAQADRLLALSDQVSEPGDLRVVCGDFNVEPESETLTKLHRAGFTELVTSRGFTSTRNSHYTKPARFADYMLIDQPEAVGHFDVIFDPEVSDHCPLVLEI</sequence>
<dbReference type="InterPro" id="IPR005135">
    <property type="entry name" value="Endo/exonuclease/phosphatase"/>
</dbReference>
<keyword evidence="3" id="KW-1185">Reference proteome</keyword>
<proteinExistence type="predicted"/>
<dbReference type="InterPro" id="IPR036691">
    <property type="entry name" value="Endo/exonu/phosph_ase_sf"/>
</dbReference>
<gene>
    <name evidence="2" type="ORF">LOM8899_01291</name>
</gene>
<dbReference type="Pfam" id="PF03372">
    <property type="entry name" value="Exo_endo_phos"/>
    <property type="match status" value="1"/>
</dbReference>